<dbReference type="InterPro" id="IPR001660">
    <property type="entry name" value="SAM"/>
</dbReference>
<dbReference type="Pfam" id="PF00536">
    <property type="entry name" value="SAM_1"/>
    <property type="match status" value="1"/>
</dbReference>
<evidence type="ECO:0000256" key="2">
    <source>
        <dbReference type="ARBA" id="ARBA00022553"/>
    </source>
</evidence>
<comment type="caution">
    <text evidence="7">The sequence shown here is derived from an EMBL/GenBank/DDBJ whole genome shotgun (WGS) entry which is preliminary data.</text>
</comment>
<dbReference type="EMBL" id="VZRV01008083">
    <property type="protein sequence ID" value="NWW25042.1"/>
    <property type="molecule type" value="Genomic_DNA"/>
</dbReference>
<keyword evidence="2" id="KW-0597">Phosphoprotein</keyword>
<proteinExistence type="predicted"/>
<dbReference type="CDD" id="cd09560">
    <property type="entry name" value="SAM_SASH3"/>
    <property type="match status" value="1"/>
</dbReference>
<dbReference type="InterPro" id="IPR001452">
    <property type="entry name" value="SH3_domain"/>
</dbReference>
<evidence type="ECO:0000256" key="3">
    <source>
        <dbReference type="PROSITE-ProRule" id="PRU00192"/>
    </source>
</evidence>
<dbReference type="PROSITE" id="PS50105">
    <property type="entry name" value="SAM_DOMAIN"/>
    <property type="match status" value="1"/>
</dbReference>
<dbReference type="SMART" id="SM00326">
    <property type="entry name" value="SH3"/>
    <property type="match status" value="1"/>
</dbReference>
<organism evidence="7 8">
    <name type="scientific">Falcunculus frontatus</name>
    <name type="common">Eastern shriketit</name>
    <dbReference type="NCBI Taxonomy" id="254539"/>
    <lineage>
        <taxon>Eukaryota</taxon>
        <taxon>Metazoa</taxon>
        <taxon>Chordata</taxon>
        <taxon>Craniata</taxon>
        <taxon>Vertebrata</taxon>
        <taxon>Euteleostomi</taxon>
        <taxon>Archelosauria</taxon>
        <taxon>Archosauria</taxon>
        <taxon>Dinosauria</taxon>
        <taxon>Saurischia</taxon>
        <taxon>Theropoda</taxon>
        <taxon>Coelurosauria</taxon>
        <taxon>Aves</taxon>
        <taxon>Neognathae</taxon>
        <taxon>Neoaves</taxon>
        <taxon>Telluraves</taxon>
        <taxon>Australaves</taxon>
        <taxon>Passeriformes</taxon>
        <taxon>Corvoidea</taxon>
        <taxon>Pachycephalidae</taxon>
        <taxon>Falcunculus</taxon>
    </lineage>
</organism>
<dbReference type="PANTHER" id="PTHR12301">
    <property type="entry name" value="SAM-DOMAIN, SH3 AND NUCLEAR LOCALIZATION SIGNALS PROTEIN RELATED"/>
    <property type="match status" value="1"/>
</dbReference>
<dbReference type="OrthoDB" id="10047268at2759"/>
<feature type="region of interest" description="Disordered" evidence="4">
    <location>
        <begin position="342"/>
        <end position="404"/>
    </location>
</feature>
<dbReference type="SUPFAM" id="SSF50044">
    <property type="entry name" value="SH3-domain"/>
    <property type="match status" value="1"/>
</dbReference>
<dbReference type="Pfam" id="PF12485">
    <property type="entry name" value="SPIDER"/>
    <property type="match status" value="1"/>
</dbReference>
<evidence type="ECO:0000256" key="1">
    <source>
        <dbReference type="ARBA" id="ARBA00022443"/>
    </source>
</evidence>
<dbReference type="Gene3D" id="1.10.150.50">
    <property type="entry name" value="Transcription Factor, Ets-1"/>
    <property type="match status" value="1"/>
</dbReference>
<dbReference type="InterPro" id="IPR036028">
    <property type="entry name" value="SH3-like_dom_sf"/>
</dbReference>
<protein>
    <submittedName>
        <fullName evidence="7">SASH3 protein</fullName>
    </submittedName>
</protein>
<dbReference type="GO" id="GO:0005634">
    <property type="term" value="C:nucleus"/>
    <property type="evidence" value="ECO:0007669"/>
    <property type="project" value="TreeGrafter"/>
</dbReference>
<dbReference type="Proteomes" id="UP000534626">
    <property type="component" value="Unassembled WGS sequence"/>
</dbReference>
<dbReference type="FunFam" id="2.30.30.40:FF:000021">
    <property type="entry name" value="Putative sam and sh3 domain-containing protein 1"/>
    <property type="match status" value="1"/>
</dbReference>
<evidence type="ECO:0000256" key="4">
    <source>
        <dbReference type="SAM" id="MobiDB-lite"/>
    </source>
</evidence>
<keyword evidence="1 3" id="KW-0728">SH3 domain</keyword>
<dbReference type="GO" id="GO:0002821">
    <property type="term" value="P:positive regulation of adaptive immune response"/>
    <property type="evidence" value="ECO:0007669"/>
    <property type="project" value="TreeGrafter"/>
</dbReference>
<dbReference type="InterPro" id="IPR021090">
    <property type="entry name" value="SPIDER"/>
</dbReference>
<dbReference type="InterPro" id="IPR051725">
    <property type="entry name" value="SAM-SH3_domain_protein"/>
</dbReference>
<feature type="compositionally biased region" description="Low complexity" evidence="4">
    <location>
        <begin position="26"/>
        <end position="40"/>
    </location>
</feature>
<feature type="region of interest" description="Disordered" evidence="4">
    <location>
        <begin position="92"/>
        <end position="190"/>
    </location>
</feature>
<sequence length="404" mass="43826">SPHTFPSPPSHLCPCSQLSLQRSSSFKDFSKSKVSSPVSSEEFNLEENIPEDDASSASPEDAVRSSGTKLGRKWRAVISRTMNRKMGRMAVRALAEGKQGEAGEEGSPCPLSPAGSAEERSHDKVPLSYLELEEEEDGRPALGRQMSSGEASPDGTLLPCASRAHPDPLLSAGSDIPSPGDPGDGRRLEEAAPAYSGPFCGRARVHTDFTPSPYDKDSLKLRKGDIIGIIEKPPVGTWTGLLNNRVGSFKFIYVDVIPEETVPARRSRGSSRNKRLKPKTLHELLERINLQEHTPTLLLNGDQTLEDFKELRETHLNELHITDPQHRAKLLTAAELLLDYDGKTSEPEDGDTSEALPSPSEPKGDIPRDSGCFEGSETLDGSREEAELGGSEERLGALSMAESP</sequence>
<accession>A0A7K6LL87</accession>
<dbReference type="PANTHER" id="PTHR12301:SF5">
    <property type="entry name" value="SAM AND SH3 DOMAIN-CONTAINING PROTEIN 3"/>
    <property type="match status" value="1"/>
</dbReference>
<feature type="region of interest" description="Disordered" evidence="4">
    <location>
        <begin position="26"/>
        <end position="73"/>
    </location>
</feature>
<evidence type="ECO:0000313" key="7">
    <source>
        <dbReference type="EMBL" id="NWW25042.1"/>
    </source>
</evidence>
<name>A0A7K6LL87_9CORV</name>
<keyword evidence="8" id="KW-1185">Reference proteome</keyword>
<feature type="compositionally biased region" description="Basic and acidic residues" evidence="4">
    <location>
        <begin position="380"/>
        <end position="395"/>
    </location>
</feature>
<evidence type="ECO:0000313" key="8">
    <source>
        <dbReference type="Proteomes" id="UP000534626"/>
    </source>
</evidence>
<dbReference type="SMART" id="SM00454">
    <property type="entry name" value="SAM"/>
    <property type="match status" value="1"/>
</dbReference>
<dbReference type="GO" id="GO:0005737">
    <property type="term" value="C:cytoplasm"/>
    <property type="evidence" value="ECO:0007669"/>
    <property type="project" value="TreeGrafter"/>
</dbReference>
<evidence type="ECO:0000259" key="5">
    <source>
        <dbReference type="PROSITE" id="PS50002"/>
    </source>
</evidence>
<reference evidence="7 8" key="1">
    <citation type="submission" date="2019-09" db="EMBL/GenBank/DDBJ databases">
        <title>Bird 10,000 Genomes (B10K) Project - Family phase.</title>
        <authorList>
            <person name="Zhang G."/>
        </authorList>
    </citation>
    <scope>NUCLEOTIDE SEQUENCE [LARGE SCALE GENOMIC DNA]</scope>
    <source>
        <strain evidence="7">B10K-DU-029-77</strain>
    </source>
</reference>
<dbReference type="InterPro" id="IPR013761">
    <property type="entry name" value="SAM/pointed_sf"/>
</dbReference>
<dbReference type="AlphaFoldDB" id="A0A7K6LL87"/>
<evidence type="ECO:0000259" key="6">
    <source>
        <dbReference type="PROSITE" id="PS50105"/>
    </source>
</evidence>
<feature type="non-terminal residue" evidence="7">
    <location>
        <position position="404"/>
    </location>
</feature>
<feature type="non-terminal residue" evidence="7">
    <location>
        <position position="1"/>
    </location>
</feature>
<feature type="domain" description="SH3" evidence="5">
    <location>
        <begin position="198"/>
        <end position="259"/>
    </location>
</feature>
<dbReference type="PROSITE" id="PS50002">
    <property type="entry name" value="SH3"/>
    <property type="match status" value="1"/>
</dbReference>
<dbReference type="GO" id="GO:0002639">
    <property type="term" value="P:positive regulation of immunoglobulin production"/>
    <property type="evidence" value="ECO:0007669"/>
    <property type="project" value="TreeGrafter"/>
</dbReference>
<gene>
    <name evidence="7" type="primary">Sash3</name>
    <name evidence="7" type="ORF">FALFRO_R12857</name>
</gene>
<dbReference type="Pfam" id="PF07653">
    <property type="entry name" value="SH3_2"/>
    <property type="match status" value="1"/>
</dbReference>
<feature type="compositionally biased region" description="Acidic residues" evidence="4">
    <location>
        <begin position="43"/>
        <end position="54"/>
    </location>
</feature>
<dbReference type="Gene3D" id="2.30.30.40">
    <property type="entry name" value="SH3 Domains"/>
    <property type="match status" value="1"/>
</dbReference>
<dbReference type="GO" id="GO:0030890">
    <property type="term" value="P:positive regulation of B cell proliferation"/>
    <property type="evidence" value="ECO:0007669"/>
    <property type="project" value="TreeGrafter"/>
</dbReference>
<dbReference type="SUPFAM" id="SSF47769">
    <property type="entry name" value="SAM/Pointed domain"/>
    <property type="match status" value="1"/>
</dbReference>
<dbReference type="CDD" id="cd11968">
    <property type="entry name" value="SH3_SASH3"/>
    <property type="match status" value="1"/>
</dbReference>
<dbReference type="InterPro" id="IPR035721">
    <property type="entry name" value="SASH3_SH3"/>
</dbReference>
<feature type="domain" description="SAM" evidence="6">
    <location>
        <begin position="276"/>
        <end position="340"/>
    </location>
</feature>